<proteinExistence type="predicted"/>
<sequence length="18" mass="1997">MKLDQYHTASNKSVGCSQ</sequence>
<reference evidence="1" key="1">
    <citation type="submission" date="2014-11" db="EMBL/GenBank/DDBJ databases">
        <authorList>
            <person name="Amaro Gonzalez C."/>
        </authorList>
    </citation>
    <scope>NUCLEOTIDE SEQUENCE</scope>
</reference>
<name>A0A0E9PN63_ANGAN</name>
<reference evidence="1" key="2">
    <citation type="journal article" date="2015" name="Fish Shellfish Immunol.">
        <title>Early steps in the European eel (Anguilla anguilla)-Vibrio vulnificus interaction in the gills: Role of the RtxA13 toxin.</title>
        <authorList>
            <person name="Callol A."/>
            <person name="Pajuelo D."/>
            <person name="Ebbesson L."/>
            <person name="Teles M."/>
            <person name="MacKenzie S."/>
            <person name="Amaro C."/>
        </authorList>
    </citation>
    <scope>NUCLEOTIDE SEQUENCE</scope>
</reference>
<evidence type="ECO:0000313" key="1">
    <source>
        <dbReference type="EMBL" id="JAH05525.1"/>
    </source>
</evidence>
<organism evidence="1">
    <name type="scientific">Anguilla anguilla</name>
    <name type="common">European freshwater eel</name>
    <name type="synonym">Muraena anguilla</name>
    <dbReference type="NCBI Taxonomy" id="7936"/>
    <lineage>
        <taxon>Eukaryota</taxon>
        <taxon>Metazoa</taxon>
        <taxon>Chordata</taxon>
        <taxon>Craniata</taxon>
        <taxon>Vertebrata</taxon>
        <taxon>Euteleostomi</taxon>
        <taxon>Actinopterygii</taxon>
        <taxon>Neopterygii</taxon>
        <taxon>Teleostei</taxon>
        <taxon>Anguilliformes</taxon>
        <taxon>Anguillidae</taxon>
        <taxon>Anguilla</taxon>
    </lineage>
</organism>
<dbReference type="EMBL" id="GBXM01103052">
    <property type="protein sequence ID" value="JAH05525.1"/>
    <property type="molecule type" value="Transcribed_RNA"/>
</dbReference>
<protein>
    <submittedName>
        <fullName evidence="1">Uncharacterized protein</fullName>
    </submittedName>
</protein>
<accession>A0A0E9PN63</accession>
<dbReference type="AlphaFoldDB" id="A0A0E9PN63"/>